<organism evidence="8 9">
    <name type="scientific">Erythroxylum novogranatense</name>
    <dbReference type="NCBI Taxonomy" id="1862640"/>
    <lineage>
        <taxon>Eukaryota</taxon>
        <taxon>Viridiplantae</taxon>
        <taxon>Streptophyta</taxon>
        <taxon>Embryophyta</taxon>
        <taxon>Tracheophyta</taxon>
        <taxon>Spermatophyta</taxon>
        <taxon>Magnoliopsida</taxon>
        <taxon>eudicotyledons</taxon>
        <taxon>Gunneridae</taxon>
        <taxon>Pentapetalae</taxon>
        <taxon>rosids</taxon>
        <taxon>fabids</taxon>
        <taxon>Malpighiales</taxon>
        <taxon>Erythroxylaceae</taxon>
        <taxon>Erythroxylum</taxon>
    </lineage>
</organism>
<dbReference type="Gene3D" id="4.10.1000.10">
    <property type="entry name" value="Zinc finger, CCCH-type"/>
    <property type="match status" value="2"/>
</dbReference>
<feature type="zinc finger region" description="C3H1-type" evidence="5">
    <location>
        <begin position="328"/>
        <end position="356"/>
    </location>
</feature>
<keyword evidence="2 5" id="KW-0863">Zinc-finger</keyword>
<protein>
    <recommendedName>
        <fullName evidence="7">C3H1-type domain-containing protein</fullName>
    </recommendedName>
</protein>
<feature type="compositionally biased region" description="Polar residues" evidence="6">
    <location>
        <begin position="438"/>
        <end position="448"/>
    </location>
</feature>
<dbReference type="GO" id="GO:0008270">
    <property type="term" value="F:zinc ion binding"/>
    <property type="evidence" value="ECO:0007669"/>
    <property type="project" value="UniProtKB-KW"/>
</dbReference>
<dbReference type="GO" id="GO:0003677">
    <property type="term" value="F:DNA binding"/>
    <property type="evidence" value="ECO:0007669"/>
    <property type="project" value="UniProtKB-KW"/>
</dbReference>
<accession>A0AAV8SB53</accession>
<dbReference type="Proteomes" id="UP001159364">
    <property type="component" value="Linkage Group LG12"/>
</dbReference>
<feature type="domain" description="C3H1-type" evidence="7">
    <location>
        <begin position="88"/>
        <end position="116"/>
    </location>
</feature>
<dbReference type="AlphaFoldDB" id="A0AAV8SB53"/>
<dbReference type="PROSITE" id="PS50103">
    <property type="entry name" value="ZF_C3H1"/>
    <property type="match status" value="5"/>
</dbReference>
<feature type="domain" description="C3H1-type" evidence="7">
    <location>
        <begin position="328"/>
        <end position="356"/>
    </location>
</feature>
<dbReference type="Gene3D" id="2.30.30.1190">
    <property type="match status" value="1"/>
</dbReference>
<feature type="domain" description="C3H1-type" evidence="7">
    <location>
        <begin position="133"/>
        <end position="161"/>
    </location>
</feature>
<sequence length="448" mass="49319">MPENSSKRQANSNVVSSNIQEALCLWKIHDSPDQGAMAQSSPYPDRPGERDCVYYLRTGLCGYGNNCRYNHPPNFAQGTQFTEELPERDGQPDCEYYLKTGTCKYGSTCKFHHPKNRNGAGPVSFNILGLPMRQDEKSCPYYMRTGSCKFGIACKFHHPQPSSVGSSLPAGVSTTLASRVPSITPPSGLSFVGVPTWSPPRAPYVSSPRLQIPQAYMPVIVSPSQGVLPGQGWHTYVGNFSTMSPPNIPRSNLVYNSRNQVESGGQVHFSMITVSNLPERPDQPECRHFMSTGTCKFGSDCRYHHPKERKERVEQLADSIGPLGLPSRPGQAICSNYNMYGICKFGPSCRYDHPFPGYPYGYSLSLNLPTLSMFDSSVLTYPRTSPGIASSDTLPSSRWSDNWVQNSEAATNKNEVQGMNTKNSDDPSEAAVSPPPHFSQSSSEPSHY</sequence>
<feature type="zinc finger region" description="C3H1-type" evidence="5">
    <location>
        <begin position="133"/>
        <end position="161"/>
    </location>
</feature>
<evidence type="ECO:0000259" key="7">
    <source>
        <dbReference type="PROSITE" id="PS50103"/>
    </source>
</evidence>
<keyword evidence="3 5" id="KW-0862">Zinc</keyword>
<feature type="compositionally biased region" description="Polar residues" evidence="6">
    <location>
        <begin position="410"/>
        <end position="422"/>
    </location>
</feature>
<evidence type="ECO:0000313" key="9">
    <source>
        <dbReference type="Proteomes" id="UP001159364"/>
    </source>
</evidence>
<name>A0AAV8SB53_9ROSI</name>
<dbReference type="SMART" id="SM00356">
    <property type="entry name" value="ZnF_C3H1"/>
    <property type="match status" value="5"/>
</dbReference>
<feature type="region of interest" description="Disordered" evidence="6">
    <location>
        <begin position="410"/>
        <end position="448"/>
    </location>
</feature>
<keyword evidence="1 5" id="KW-0479">Metal-binding</keyword>
<evidence type="ECO:0000256" key="3">
    <source>
        <dbReference type="ARBA" id="ARBA00022833"/>
    </source>
</evidence>
<evidence type="ECO:0000256" key="4">
    <source>
        <dbReference type="ARBA" id="ARBA00023125"/>
    </source>
</evidence>
<keyword evidence="9" id="KW-1185">Reference proteome</keyword>
<dbReference type="EMBL" id="JAIWQS010000012">
    <property type="protein sequence ID" value="KAJ8749299.1"/>
    <property type="molecule type" value="Genomic_DNA"/>
</dbReference>
<feature type="zinc finger region" description="C3H1-type" evidence="5">
    <location>
        <begin position="46"/>
        <end position="74"/>
    </location>
</feature>
<evidence type="ECO:0000313" key="8">
    <source>
        <dbReference type="EMBL" id="KAJ8749299.1"/>
    </source>
</evidence>
<dbReference type="InterPro" id="IPR050974">
    <property type="entry name" value="Plant_ZF_CCCH"/>
</dbReference>
<feature type="zinc finger region" description="C3H1-type" evidence="5">
    <location>
        <begin position="88"/>
        <end position="116"/>
    </location>
</feature>
<evidence type="ECO:0000256" key="2">
    <source>
        <dbReference type="ARBA" id="ARBA00022771"/>
    </source>
</evidence>
<gene>
    <name evidence="8" type="ORF">K2173_018781</name>
</gene>
<proteinExistence type="predicted"/>
<feature type="domain" description="C3H1-type" evidence="7">
    <location>
        <begin position="46"/>
        <end position="74"/>
    </location>
</feature>
<feature type="domain" description="C3H1-type" evidence="7">
    <location>
        <begin position="280"/>
        <end position="308"/>
    </location>
</feature>
<dbReference type="PANTHER" id="PTHR12506">
    <property type="entry name" value="PROTEIN PHOSPHATASE RELATED"/>
    <property type="match status" value="1"/>
</dbReference>
<reference evidence="8 9" key="1">
    <citation type="submission" date="2021-09" db="EMBL/GenBank/DDBJ databases">
        <title>Genomic insights and catalytic innovation underlie evolution of tropane alkaloids biosynthesis.</title>
        <authorList>
            <person name="Wang Y.-J."/>
            <person name="Tian T."/>
            <person name="Huang J.-P."/>
            <person name="Huang S.-X."/>
        </authorList>
    </citation>
    <scope>NUCLEOTIDE SEQUENCE [LARGE SCALE GENOMIC DNA]</scope>
    <source>
        <strain evidence="8">KIB-2018</strain>
        <tissue evidence="8">Leaf</tissue>
    </source>
</reference>
<dbReference type="InterPro" id="IPR000571">
    <property type="entry name" value="Znf_CCCH"/>
</dbReference>
<evidence type="ECO:0000256" key="1">
    <source>
        <dbReference type="ARBA" id="ARBA00022723"/>
    </source>
</evidence>
<dbReference type="SUPFAM" id="SSF90229">
    <property type="entry name" value="CCCH zinc finger"/>
    <property type="match status" value="5"/>
</dbReference>
<evidence type="ECO:0000256" key="6">
    <source>
        <dbReference type="SAM" id="MobiDB-lite"/>
    </source>
</evidence>
<feature type="zinc finger region" description="C3H1-type" evidence="5">
    <location>
        <begin position="280"/>
        <end position="308"/>
    </location>
</feature>
<comment type="caution">
    <text evidence="8">The sequence shown here is derived from an EMBL/GenBank/DDBJ whole genome shotgun (WGS) entry which is preliminary data.</text>
</comment>
<dbReference type="GO" id="GO:0003729">
    <property type="term" value="F:mRNA binding"/>
    <property type="evidence" value="ECO:0007669"/>
    <property type="project" value="TreeGrafter"/>
</dbReference>
<dbReference type="PANTHER" id="PTHR12506:SF50">
    <property type="entry name" value="ZINC FINGER CCCH DOMAIN-CONTAINING PROTEIN 26"/>
    <property type="match status" value="1"/>
</dbReference>
<dbReference type="InterPro" id="IPR036855">
    <property type="entry name" value="Znf_CCCH_sf"/>
</dbReference>
<dbReference type="Pfam" id="PF00642">
    <property type="entry name" value="zf-CCCH"/>
    <property type="match status" value="5"/>
</dbReference>
<keyword evidence="4" id="KW-0238">DNA-binding</keyword>
<evidence type="ECO:0000256" key="5">
    <source>
        <dbReference type="PROSITE-ProRule" id="PRU00723"/>
    </source>
</evidence>